<feature type="region of interest" description="Disordered" evidence="1">
    <location>
        <begin position="28"/>
        <end position="59"/>
    </location>
</feature>
<feature type="region of interest" description="Disordered" evidence="1">
    <location>
        <begin position="76"/>
        <end position="113"/>
    </location>
</feature>
<gene>
    <name evidence="2" type="ORF">CSSPJE1EN1_LOCUS13847</name>
</gene>
<feature type="compositionally biased region" description="Basic and acidic residues" evidence="1">
    <location>
        <begin position="33"/>
        <end position="49"/>
    </location>
</feature>
<evidence type="ECO:0000313" key="2">
    <source>
        <dbReference type="EMBL" id="CAK9268369.1"/>
    </source>
</evidence>
<accession>A0ABP0WNB8</accession>
<reference evidence="2 3" key="1">
    <citation type="submission" date="2024-02" db="EMBL/GenBank/DDBJ databases">
        <authorList>
            <consortium name="ELIXIR-Norway"/>
            <consortium name="Elixir Norway"/>
        </authorList>
    </citation>
    <scope>NUCLEOTIDE SEQUENCE [LARGE SCALE GENOMIC DNA]</scope>
</reference>
<proteinExistence type="predicted"/>
<keyword evidence="3" id="KW-1185">Reference proteome</keyword>
<dbReference type="EMBL" id="OZ020097">
    <property type="protein sequence ID" value="CAK9268369.1"/>
    <property type="molecule type" value="Genomic_DNA"/>
</dbReference>
<feature type="compositionally biased region" description="Basic residues" evidence="1">
    <location>
        <begin position="50"/>
        <end position="59"/>
    </location>
</feature>
<dbReference type="Proteomes" id="UP001497444">
    <property type="component" value="Chromosome 2"/>
</dbReference>
<evidence type="ECO:0000313" key="3">
    <source>
        <dbReference type="Proteomes" id="UP001497444"/>
    </source>
</evidence>
<organism evidence="2 3">
    <name type="scientific">Sphagnum jensenii</name>
    <dbReference type="NCBI Taxonomy" id="128206"/>
    <lineage>
        <taxon>Eukaryota</taxon>
        <taxon>Viridiplantae</taxon>
        <taxon>Streptophyta</taxon>
        <taxon>Embryophyta</taxon>
        <taxon>Bryophyta</taxon>
        <taxon>Sphagnophytina</taxon>
        <taxon>Sphagnopsida</taxon>
        <taxon>Sphagnales</taxon>
        <taxon>Sphagnaceae</taxon>
        <taxon>Sphagnum</taxon>
    </lineage>
</organism>
<evidence type="ECO:0000256" key="1">
    <source>
        <dbReference type="SAM" id="MobiDB-lite"/>
    </source>
</evidence>
<sequence length="190" mass="21360">MAPKVATITKFFSVISKEEQLAQWQRSQTQLGERLKEQAARREEAEKARLAAKRPVGRPKKSIAVPSAILIPVQASRQQPATQNGGEQGDAAAAEETGVDASEKPPPAKKKRGSYTNWFVPDLWPFIEQAVKQHPKSLYEALFSLQHIRKHGRVGSPFDNLTISTLKGWFEKDVTGRFVLRRKYEEAIKL</sequence>
<protein>
    <submittedName>
        <fullName evidence="2">Uncharacterized protein</fullName>
    </submittedName>
</protein>
<name>A0ABP0WNB8_9BRYO</name>